<feature type="chain" id="PRO_5046416262" evidence="2">
    <location>
        <begin position="17"/>
        <end position="247"/>
    </location>
</feature>
<accession>A0A8B8ILA4</accession>
<evidence type="ECO:0000313" key="3">
    <source>
        <dbReference type="Proteomes" id="UP001652626"/>
    </source>
</evidence>
<keyword evidence="3" id="KW-1185">Reference proteome</keyword>
<feature type="compositionally biased region" description="Polar residues" evidence="1">
    <location>
        <begin position="208"/>
        <end position="224"/>
    </location>
</feature>
<organism evidence="3 4">
    <name type="scientific">Vanessa tameamea</name>
    <name type="common">Kamehameha butterfly</name>
    <dbReference type="NCBI Taxonomy" id="334116"/>
    <lineage>
        <taxon>Eukaryota</taxon>
        <taxon>Metazoa</taxon>
        <taxon>Ecdysozoa</taxon>
        <taxon>Arthropoda</taxon>
        <taxon>Hexapoda</taxon>
        <taxon>Insecta</taxon>
        <taxon>Pterygota</taxon>
        <taxon>Neoptera</taxon>
        <taxon>Endopterygota</taxon>
        <taxon>Lepidoptera</taxon>
        <taxon>Glossata</taxon>
        <taxon>Ditrysia</taxon>
        <taxon>Papilionoidea</taxon>
        <taxon>Nymphalidae</taxon>
        <taxon>Nymphalinae</taxon>
        <taxon>Vanessa</taxon>
    </lineage>
</organism>
<proteinExistence type="predicted"/>
<gene>
    <name evidence="4" type="primary">LOC113402005</name>
</gene>
<feature type="compositionally biased region" description="Low complexity" evidence="1">
    <location>
        <begin position="185"/>
        <end position="207"/>
    </location>
</feature>
<dbReference type="OrthoDB" id="6930401at2759"/>
<evidence type="ECO:0000256" key="1">
    <source>
        <dbReference type="SAM" id="MobiDB-lite"/>
    </source>
</evidence>
<feature type="compositionally biased region" description="Polar residues" evidence="1">
    <location>
        <begin position="167"/>
        <end position="176"/>
    </location>
</feature>
<sequence>MKVIVLLMCAVARASAGNAVAWPGAIPLTRSEVKAIIPPQIQGFGYSTSQYINAIPSAPIGYHPQLSYQIPLPNYQPVVSASYYPNGFVYPSLVPAAPIAPGFPISPVGAINPVAPVAPIQPPAQSPGLPTEQPAGDEDTAVIESADSSSNQQQPSQPQLPPNFSQTSLDSKNMPQYPQIPGASQQFPFYPQIPQFIQPGFNFPPQQSGFQQNPSFPQESSPASSFPAADNTDKGLVDDDTVTVDSA</sequence>
<feature type="region of interest" description="Disordered" evidence="1">
    <location>
        <begin position="144"/>
        <end position="247"/>
    </location>
</feature>
<feature type="signal peptide" evidence="2">
    <location>
        <begin position="1"/>
        <end position="16"/>
    </location>
</feature>
<name>A0A8B8ILA4_VANTA</name>
<protein>
    <submittedName>
        <fullName evidence="4">Amelogenin, X isoform-like</fullName>
    </submittedName>
</protein>
<feature type="compositionally biased region" description="Acidic residues" evidence="1">
    <location>
        <begin position="238"/>
        <end position="247"/>
    </location>
</feature>
<dbReference type="RefSeq" id="XP_026497885.2">
    <property type="nucleotide sequence ID" value="XM_026642100.2"/>
</dbReference>
<dbReference type="GeneID" id="113402005"/>
<keyword evidence="2" id="KW-0732">Signal</keyword>
<feature type="compositionally biased region" description="Low complexity" evidence="1">
    <location>
        <begin position="148"/>
        <end position="166"/>
    </location>
</feature>
<reference evidence="4" key="2">
    <citation type="submission" date="2025-08" db="UniProtKB">
        <authorList>
            <consortium name="RefSeq"/>
        </authorList>
    </citation>
    <scope>IDENTIFICATION</scope>
    <source>
        <tissue evidence="4">Whole body</tissue>
    </source>
</reference>
<dbReference type="OMA" id="IPIPAQD"/>
<evidence type="ECO:0000256" key="2">
    <source>
        <dbReference type="SAM" id="SignalP"/>
    </source>
</evidence>
<dbReference type="AlphaFoldDB" id="A0A8B8ILA4"/>
<dbReference type="Proteomes" id="UP001652626">
    <property type="component" value="Chromosome 2"/>
</dbReference>
<reference evidence="3" key="1">
    <citation type="submission" date="2025-05" db="UniProtKB">
        <authorList>
            <consortium name="RefSeq"/>
        </authorList>
    </citation>
    <scope>NUCLEOTIDE SEQUENCE [LARGE SCALE GENOMIC DNA]</scope>
</reference>
<evidence type="ECO:0000313" key="4">
    <source>
        <dbReference type="RefSeq" id="XP_026497885.2"/>
    </source>
</evidence>